<dbReference type="Proteomes" id="UP000594468">
    <property type="component" value="Chromosome"/>
</dbReference>
<sequence length="469" mass="54639">MPPTTMNIFISYGRRDGRELAMRLRDDLQRLGHSVWLDTNEIPGGVNWAQQIENAIEHCDVALALMSHASYESQWCRAEQLRAIRKGKRIIPLRLQADSEIPLTLEHLNYLDFTDSVRYDALFRDLVSDMTSGTAFNPREDTSTSPTPYKSNGVSIDNRNADEKRDAAAFRKVLRDLRAEDWLGARAWWPYFVFTYLDMPTLVETLKQGELRAPAFTGKAKGRWSRYVRFYFRPRTPEAFFAEGFGPVNKRGAHNGIMAYLLFDMEAVLLHTESRFSNGNPAQTGKTYKTASYFKELPFDRIYHDGWFTADEKDEILRLREAQVLLPEKIGLEALQLIWMRSQGEYETLHRLLDAKTWQRWREKITRRSDYHLFNNKRLFIDRAICEAGGVWIRFNLPQREEDRGPFVLQVVAETEDGQKYRWQQDDFTAVRDLRVSFPTEKSPYKMQVLINGEQAYAGRYTGKSIVLV</sequence>
<reference evidence="10 11" key="1">
    <citation type="submission" date="2020-02" db="EMBL/GenBank/DDBJ databases">
        <authorList>
            <person name="Zheng R.K."/>
            <person name="Sun C.M."/>
        </authorList>
    </citation>
    <scope>NUCLEOTIDE SEQUENCE [LARGE SCALE GENOMIC DNA]</scope>
    <source>
        <strain evidence="11">rifampicinis</strain>
    </source>
</reference>
<dbReference type="KEGG" id="pmet:G4Y79_21800"/>
<dbReference type="PROSITE" id="PS52018">
    <property type="entry name" value="DART"/>
    <property type="match status" value="1"/>
</dbReference>
<dbReference type="RefSeq" id="WP_195170356.1">
    <property type="nucleotide sequence ID" value="NZ_CP062983.1"/>
</dbReference>
<dbReference type="InterPro" id="IPR029494">
    <property type="entry name" value="DarT"/>
</dbReference>
<evidence type="ECO:0000256" key="7">
    <source>
        <dbReference type="SAM" id="MobiDB-lite"/>
    </source>
</evidence>
<evidence type="ECO:0000256" key="2">
    <source>
        <dbReference type="ARBA" id="ARBA00022676"/>
    </source>
</evidence>
<dbReference type="AlphaFoldDB" id="A0A7S8IE80"/>
<organism evidence="10 11">
    <name type="scientific">Phototrophicus methaneseepsis</name>
    <dbReference type="NCBI Taxonomy" id="2710758"/>
    <lineage>
        <taxon>Bacteria</taxon>
        <taxon>Bacillati</taxon>
        <taxon>Chloroflexota</taxon>
        <taxon>Candidatus Thermofontia</taxon>
        <taxon>Phototrophicales</taxon>
        <taxon>Phototrophicaceae</taxon>
        <taxon>Phototrophicus</taxon>
    </lineage>
</organism>
<evidence type="ECO:0000313" key="10">
    <source>
        <dbReference type="EMBL" id="QPC82287.1"/>
    </source>
</evidence>
<evidence type="ECO:0000256" key="6">
    <source>
        <dbReference type="PROSITE-ProRule" id="PRU01362"/>
    </source>
</evidence>
<accession>A0A7S8IE80</accession>
<dbReference type="GO" id="GO:0016779">
    <property type="term" value="F:nucleotidyltransferase activity"/>
    <property type="evidence" value="ECO:0007669"/>
    <property type="project" value="UniProtKB-KW"/>
</dbReference>
<feature type="domain" description="TIR" evidence="8">
    <location>
        <begin position="4"/>
        <end position="130"/>
    </location>
</feature>
<keyword evidence="3" id="KW-0808">Transferase</keyword>
<dbReference type="SMART" id="SM00255">
    <property type="entry name" value="TIR"/>
    <property type="match status" value="1"/>
</dbReference>
<keyword evidence="5 6" id="KW-0238">DNA-binding</keyword>
<dbReference type="Pfam" id="PF14487">
    <property type="entry name" value="DarT"/>
    <property type="match status" value="1"/>
</dbReference>
<dbReference type="EMBL" id="CP062983">
    <property type="protein sequence ID" value="QPC82287.1"/>
    <property type="molecule type" value="Genomic_DNA"/>
</dbReference>
<feature type="region of interest" description="Disordered" evidence="7">
    <location>
        <begin position="134"/>
        <end position="157"/>
    </location>
</feature>
<evidence type="ECO:0000256" key="5">
    <source>
        <dbReference type="ARBA" id="ARBA00023125"/>
    </source>
</evidence>
<keyword evidence="11" id="KW-1185">Reference proteome</keyword>
<dbReference type="Gene3D" id="3.40.50.10140">
    <property type="entry name" value="Toll/interleukin-1 receptor homology (TIR) domain"/>
    <property type="match status" value="1"/>
</dbReference>
<keyword evidence="4" id="KW-0548">Nucleotidyltransferase</keyword>
<keyword evidence="2" id="KW-0328">Glycosyltransferase</keyword>
<dbReference type="SUPFAM" id="SSF52200">
    <property type="entry name" value="Toll/Interleukin receptor TIR domain"/>
    <property type="match status" value="1"/>
</dbReference>
<keyword evidence="1 6" id="KW-1277">Toxin-antitoxin system</keyword>
<dbReference type="InterPro" id="IPR000157">
    <property type="entry name" value="TIR_dom"/>
</dbReference>
<evidence type="ECO:0000256" key="4">
    <source>
        <dbReference type="ARBA" id="ARBA00022695"/>
    </source>
</evidence>
<dbReference type="GO" id="GO:0003677">
    <property type="term" value="F:DNA binding"/>
    <property type="evidence" value="ECO:0007669"/>
    <property type="project" value="UniProtKB-UniRule"/>
</dbReference>
<feature type="compositionally biased region" description="Polar residues" evidence="7">
    <location>
        <begin position="143"/>
        <end position="157"/>
    </location>
</feature>
<evidence type="ECO:0000313" key="11">
    <source>
        <dbReference type="Proteomes" id="UP000594468"/>
    </source>
</evidence>
<dbReference type="PROSITE" id="PS50104">
    <property type="entry name" value="TIR"/>
    <property type="match status" value="1"/>
</dbReference>
<dbReference type="GO" id="GO:0016757">
    <property type="term" value="F:glycosyltransferase activity"/>
    <property type="evidence" value="ECO:0007669"/>
    <property type="project" value="UniProtKB-KW"/>
</dbReference>
<feature type="domain" description="DarT" evidence="9">
    <location>
        <begin position="115"/>
        <end position="373"/>
    </location>
</feature>
<comment type="similarity">
    <text evidence="6">Belongs to the DarT ADP-ribosyltransferase family.</text>
</comment>
<proteinExistence type="inferred from homology"/>
<name>A0A7S8IE80_9CHLR</name>
<dbReference type="Pfam" id="PF13676">
    <property type="entry name" value="TIR_2"/>
    <property type="match status" value="1"/>
</dbReference>
<dbReference type="GO" id="GO:0007165">
    <property type="term" value="P:signal transduction"/>
    <property type="evidence" value="ECO:0007669"/>
    <property type="project" value="InterPro"/>
</dbReference>
<gene>
    <name evidence="10" type="ORF">G4Y79_21800</name>
</gene>
<protein>
    <submittedName>
        <fullName evidence="10">DUF4433 domain-containing protein</fullName>
    </submittedName>
</protein>
<evidence type="ECO:0000256" key="3">
    <source>
        <dbReference type="ARBA" id="ARBA00022679"/>
    </source>
</evidence>
<dbReference type="InterPro" id="IPR035897">
    <property type="entry name" value="Toll_tir_struct_dom_sf"/>
</dbReference>
<comment type="caution">
    <text evidence="6">Lacks conserved residue(s) required for the propagation of feature annotation.</text>
</comment>
<evidence type="ECO:0000256" key="1">
    <source>
        <dbReference type="ARBA" id="ARBA00022649"/>
    </source>
</evidence>
<evidence type="ECO:0000259" key="9">
    <source>
        <dbReference type="PROSITE" id="PS52018"/>
    </source>
</evidence>
<evidence type="ECO:0000259" key="8">
    <source>
        <dbReference type="PROSITE" id="PS50104"/>
    </source>
</evidence>